<gene>
    <name evidence="2" type="ORF">CERSUDRAFT_118947</name>
</gene>
<evidence type="ECO:0000313" key="2">
    <source>
        <dbReference type="EMBL" id="EMD32244.1"/>
    </source>
</evidence>
<keyword evidence="3" id="KW-1185">Reference proteome</keyword>
<accession>M2P9U8</accession>
<feature type="region of interest" description="Disordered" evidence="1">
    <location>
        <begin position="72"/>
        <end position="110"/>
    </location>
</feature>
<proteinExistence type="predicted"/>
<dbReference type="AlphaFoldDB" id="M2P9U8"/>
<evidence type="ECO:0000256" key="1">
    <source>
        <dbReference type="SAM" id="MobiDB-lite"/>
    </source>
</evidence>
<evidence type="ECO:0000313" key="3">
    <source>
        <dbReference type="Proteomes" id="UP000016930"/>
    </source>
</evidence>
<dbReference type="EMBL" id="KB445812">
    <property type="protein sequence ID" value="EMD32244.1"/>
    <property type="molecule type" value="Genomic_DNA"/>
</dbReference>
<organism evidence="2 3">
    <name type="scientific">Ceriporiopsis subvermispora (strain B)</name>
    <name type="common">White-rot fungus</name>
    <name type="synonym">Gelatoporia subvermispora</name>
    <dbReference type="NCBI Taxonomy" id="914234"/>
    <lineage>
        <taxon>Eukaryota</taxon>
        <taxon>Fungi</taxon>
        <taxon>Dikarya</taxon>
        <taxon>Basidiomycota</taxon>
        <taxon>Agaricomycotina</taxon>
        <taxon>Agaricomycetes</taxon>
        <taxon>Polyporales</taxon>
        <taxon>Gelatoporiaceae</taxon>
        <taxon>Gelatoporia</taxon>
    </lineage>
</organism>
<protein>
    <submittedName>
        <fullName evidence="2">Uncharacterized protein</fullName>
    </submittedName>
</protein>
<dbReference type="Proteomes" id="UP000016930">
    <property type="component" value="Unassembled WGS sequence"/>
</dbReference>
<sequence>MPSRIHAENHGRHAKAVFQNGMIERTYRSRTPGDPPRVARTRSWACTKRTSLNAGTRTTAMFRRNCSRIRPSGAPVARTRARRRVHSSPQRRGWATRGRKKRQCRSPTSSVRERAVYVVPTQTMLGRPTYGYRLRCAA</sequence>
<dbReference type="HOGENOM" id="CLU_1855028_0_0_1"/>
<reference evidence="2 3" key="1">
    <citation type="journal article" date="2012" name="Proc. Natl. Acad. Sci. U.S.A.">
        <title>Comparative genomics of Ceriporiopsis subvermispora and Phanerochaete chrysosporium provide insight into selective ligninolysis.</title>
        <authorList>
            <person name="Fernandez-Fueyo E."/>
            <person name="Ruiz-Duenas F.J."/>
            <person name="Ferreira P."/>
            <person name="Floudas D."/>
            <person name="Hibbett D.S."/>
            <person name="Canessa P."/>
            <person name="Larrondo L.F."/>
            <person name="James T.Y."/>
            <person name="Seelenfreund D."/>
            <person name="Lobos S."/>
            <person name="Polanco R."/>
            <person name="Tello M."/>
            <person name="Honda Y."/>
            <person name="Watanabe T."/>
            <person name="Watanabe T."/>
            <person name="Ryu J.S."/>
            <person name="Kubicek C.P."/>
            <person name="Schmoll M."/>
            <person name="Gaskell J."/>
            <person name="Hammel K.E."/>
            <person name="St John F.J."/>
            <person name="Vanden Wymelenberg A."/>
            <person name="Sabat G."/>
            <person name="Splinter BonDurant S."/>
            <person name="Syed K."/>
            <person name="Yadav J.S."/>
            <person name="Doddapaneni H."/>
            <person name="Subramanian V."/>
            <person name="Lavin J.L."/>
            <person name="Oguiza J.A."/>
            <person name="Perez G."/>
            <person name="Pisabarro A.G."/>
            <person name="Ramirez L."/>
            <person name="Santoyo F."/>
            <person name="Master E."/>
            <person name="Coutinho P.M."/>
            <person name="Henrissat B."/>
            <person name="Lombard V."/>
            <person name="Magnuson J.K."/>
            <person name="Kuees U."/>
            <person name="Hori C."/>
            <person name="Igarashi K."/>
            <person name="Samejima M."/>
            <person name="Held B.W."/>
            <person name="Barry K.W."/>
            <person name="LaButti K.M."/>
            <person name="Lapidus A."/>
            <person name="Lindquist E.A."/>
            <person name="Lucas S.M."/>
            <person name="Riley R."/>
            <person name="Salamov A.A."/>
            <person name="Hoffmeister D."/>
            <person name="Schwenk D."/>
            <person name="Hadar Y."/>
            <person name="Yarden O."/>
            <person name="de Vries R.P."/>
            <person name="Wiebenga A."/>
            <person name="Stenlid J."/>
            <person name="Eastwood D."/>
            <person name="Grigoriev I.V."/>
            <person name="Berka R.M."/>
            <person name="Blanchette R.A."/>
            <person name="Kersten P."/>
            <person name="Martinez A.T."/>
            <person name="Vicuna R."/>
            <person name="Cullen D."/>
        </authorList>
    </citation>
    <scope>NUCLEOTIDE SEQUENCE [LARGE SCALE GENOMIC DNA]</scope>
    <source>
        <strain evidence="2 3">B</strain>
    </source>
</reference>
<name>M2P9U8_CERS8</name>